<reference evidence="6 7" key="1">
    <citation type="journal article" date="2017" name="Nature">
        <title>The Apostasia genome and the evolution of orchids.</title>
        <authorList>
            <person name="Zhang G.Q."/>
            <person name="Liu K.W."/>
            <person name="Li Z."/>
            <person name="Lohaus R."/>
            <person name="Hsiao Y.Y."/>
            <person name="Niu S.C."/>
            <person name="Wang J.Y."/>
            <person name="Lin Y.C."/>
            <person name="Xu Q."/>
            <person name="Chen L.J."/>
            <person name="Yoshida K."/>
            <person name="Fujiwara S."/>
            <person name="Wang Z.W."/>
            <person name="Zhang Y.Q."/>
            <person name="Mitsuda N."/>
            <person name="Wang M."/>
            <person name="Liu G.H."/>
            <person name="Pecoraro L."/>
            <person name="Huang H.X."/>
            <person name="Xiao X.J."/>
            <person name="Lin M."/>
            <person name="Wu X.Y."/>
            <person name="Wu W.L."/>
            <person name="Chen Y.Y."/>
            <person name="Chang S.B."/>
            <person name="Sakamoto S."/>
            <person name="Ohme-Takagi M."/>
            <person name="Yagi M."/>
            <person name="Zeng S.J."/>
            <person name="Shen C.Y."/>
            <person name="Yeh C.M."/>
            <person name="Luo Y.B."/>
            <person name="Tsai W.C."/>
            <person name="Van de Peer Y."/>
            <person name="Liu Z.J."/>
        </authorList>
    </citation>
    <scope>NUCLEOTIDE SEQUENCE [LARGE SCALE GENOMIC DNA]</scope>
    <source>
        <strain evidence="7">cv. Shenzhen</strain>
        <tissue evidence="6">Stem</tissue>
    </source>
</reference>
<dbReference type="SFLD" id="SFLDG01019">
    <property type="entry name" value="Terpene_Cyclase_Like_1_C_Termi"/>
    <property type="match status" value="1"/>
</dbReference>
<dbReference type="InterPro" id="IPR001906">
    <property type="entry name" value="Terpene_synth_N"/>
</dbReference>
<dbReference type="STRING" id="1088818.A0A2I0AH40"/>
<accession>A0A2I0AH40</accession>
<feature type="domain" description="Terpene synthase N-terminal" evidence="4">
    <location>
        <begin position="9"/>
        <end position="145"/>
    </location>
</feature>
<dbReference type="InterPro" id="IPR008949">
    <property type="entry name" value="Isoprenoid_synthase_dom_sf"/>
</dbReference>
<dbReference type="GO" id="GO:0016102">
    <property type="term" value="P:diterpenoid biosynthetic process"/>
    <property type="evidence" value="ECO:0007669"/>
    <property type="project" value="InterPro"/>
</dbReference>
<evidence type="ECO:0000256" key="3">
    <source>
        <dbReference type="ARBA" id="ARBA00023239"/>
    </source>
</evidence>
<keyword evidence="3 6" id="KW-0456">Lyase</keyword>
<keyword evidence="1" id="KW-0479">Metal-binding</keyword>
<dbReference type="SUPFAM" id="SSF48576">
    <property type="entry name" value="Terpenoid synthases"/>
    <property type="match status" value="1"/>
</dbReference>
<keyword evidence="2" id="KW-0460">Magnesium</keyword>
<feature type="domain" description="Terpene synthase metal-binding" evidence="5">
    <location>
        <begin position="205"/>
        <end position="442"/>
    </location>
</feature>
<dbReference type="EMBL" id="KZ451982">
    <property type="protein sequence ID" value="PKA54864.1"/>
    <property type="molecule type" value="Genomic_DNA"/>
</dbReference>
<dbReference type="InterPro" id="IPR036965">
    <property type="entry name" value="Terpene_synth_N_sf"/>
</dbReference>
<dbReference type="InterPro" id="IPR034741">
    <property type="entry name" value="Terpene_cyclase-like_1_C"/>
</dbReference>
<gene>
    <name evidence="6" type="primary">ZSS1</name>
    <name evidence="6" type="ORF">AXF42_Ash000699</name>
</gene>
<evidence type="ECO:0000256" key="1">
    <source>
        <dbReference type="ARBA" id="ARBA00022723"/>
    </source>
</evidence>
<evidence type="ECO:0000313" key="6">
    <source>
        <dbReference type="EMBL" id="PKA54864.1"/>
    </source>
</evidence>
<evidence type="ECO:0000259" key="4">
    <source>
        <dbReference type="Pfam" id="PF01397"/>
    </source>
</evidence>
<name>A0A2I0AH40_9ASPA</name>
<dbReference type="Proteomes" id="UP000236161">
    <property type="component" value="Unassembled WGS sequence"/>
</dbReference>
<dbReference type="Pfam" id="PF01397">
    <property type="entry name" value="Terpene_synth"/>
    <property type="match status" value="1"/>
</dbReference>
<dbReference type="GO" id="GO:0102905">
    <property type="term" value="F:valencene synthase activity"/>
    <property type="evidence" value="ECO:0007669"/>
    <property type="project" value="UniProtKB-EC"/>
</dbReference>
<dbReference type="GO" id="GO:0010333">
    <property type="term" value="F:terpene synthase activity"/>
    <property type="evidence" value="ECO:0007669"/>
    <property type="project" value="InterPro"/>
</dbReference>
<dbReference type="Pfam" id="PF03936">
    <property type="entry name" value="Terpene_synth_C"/>
    <property type="match status" value="1"/>
</dbReference>
<dbReference type="OrthoDB" id="1877784at2759"/>
<dbReference type="FunFam" id="1.10.600.10:FF:000007">
    <property type="entry name" value="Isoprene synthase, chloroplastic"/>
    <property type="match status" value="1"/>
</dbReference>
<protein>
    <submittedName>
        <fullName evidence="6">Alpha-humulene synthase</fullName>
        <ecNumber evidence="6">4.2.3.73</ecNumber>
    </submittedName>
</protein>
<evidence type="ECO:0000259" key="5">
    <source>
        <dbReference type="Pfam" id="PF03936"/>
    </source>
</evidence>
<keyword evidence="7" id="KW-1185">Reference proteome</keyword>
<dbReference type="InterPro" id="IPR005630">
    <property type="entry name" value="Terpene_synthase_metal-bd"/>
</dbReference>
<dbReference type="InterPro" id="IPR050148">
    <property type="entry name" value="Terpene_synthase-like"/>
</dbReference>
<dbReference type="InterPro" id="IPR008930">
    <property type="entry name" value="Terpenoid_cyclase/PrenylTrfase"/>
</dbReference>
<dbReference type="CDD" id="cd00684">
    <property type="entry name" value="Terpene_cyclase_plant_C1"/>
    <property type="match status" value="1"/>
</dbReference>
<dbReference type="SFLD" id="SFLDS00005">
    <property type="entry name" value="Isoprenoid_Synthase_Type_I"/>
    <property type="match status" value="1"/>
</dbReference>
<dbReference type="PANTHER" id="PTHR31225">
    <property type="entry name" value="OS04G0344100 PROTEIN-RELATED"/>
    <property type="match status" value="1"/>
</dbReference>
<dbReference type="SUPFAM" id="SSF48239">
    <property type="entry name" value="Terpenoid cyclases/Protein prenyltransferases"/>
    <property type="match status" value="1"/>
</dbReference>
<dbReference type="Gene3D" id="1.10.600.10">
    <property type="entry name" value="Farnesyl Diphosphate Synthase"/>
    <property type="match status" value="1"/>
</dbReference>
<dbReference type="AlphaFoldDB" id="A0A2I0AH40"/>
<dbReference type="GO" id="GO:0000287">
    <property type="term" value="F:magnesium ion binding"/>
    <property type="evidence" value="ECO:0007669"/>
    <property type="project" value="InterPro"/>
</dbReference>
<dbReference type="PANTHER" id="PTHR31225:SF93">
    <property type="entry name" value="ALPHA-HUMULENE_(-)-(E)-BETA-CARYOPHYLLENE SYNTHASE"/>
    <property type="match status" value="1"/>
</dbReference>
<evidence type="ECO:0000313" key="7">
    <source>
        <dbReference type="Proteomes" id="UP000236161"/>
    </source>
</evidence>
<organism evidence="6 7">
    <name type="scientific">Apostasia shenzhenica</name>
    <dbReference type="NCBI Taxonomy" id="1088818"/>
    <lineage>
        <taxon>Eukaryota</taxon>
        <taxon>Viridiplantae</taxon>
        <taxon>Streptophyta</taxon>
        <taxon>Embryophyta</taxon>
        <taxon>Tracheophyta</taxon>
        <taxon>Spermatophyta</taxon>
        <taxon>Magnoliopsida</taxon>
        <taxon>Liliopsida</taxon>
        <taxon>Asparagales</taxon>
        <taxon>Orchidaceae</taxon>
        <taxon>Apostasioideae</taxon>
        <taxon>Apostasia</taxon>
    </lineage>
</organism>
<evidence type="ECO:0000256" key="2">
    <source>
        <dbReference type="ARBA" id="ARBA00022842"/>
    </source>
</evidence>
<dbReference type="Gene3D" id="1.50.10.130">
    <property type="entry name" value="Terpene synthase, N-terminal domain"/>
    <property type="match status" value="1"/>
</dbReference>
<dbReference type="FunFam" id="1.50.10.130:FF:000001">
    <property type="entry name" value="Isoprene synthase, chloroplastic"/>
    <property type="match status" value="1"/>
</dbReference>
<dbReference type="InterPro" id="IPR044814">
    <property type="entry name" value="Terpene_cyclase_plant_C1"/>
</dbReference>
<dbReference type="EC" id="4.2.3.73" evidence="6"/>
<proteinExistence type="predicted"/>
<sequence length="500" mass="58891">MLLNGDEIKNLKVKIELIAAIERLGVDYHFEKEIEGLLKGIYDHSLIDADDLYLVFLQFRLLRQHGYNITSDVFDKFRDDERKFKGDLVNDVKGLLSLYEACYLATHEDGLIMDEALSFTKHHLQALSMEGSLDGALKALVLHALETPLHRRTQRVEARHYIGLYEHDKEQRNDLLLELAKLDFHLLQLLHYEEAKILTLWWEALGLAEKFSTFTRNRIIECYFWILCVYSEPHYSRARIMAAKVIALLSISDDFYDVYGTLEELQGLTDVIQRWDVEAANRLNDYMRITLNVWNDTFNEFEEELSSDQKSYRVNYIKEMLKVISRAWLQETKWRDEEYIPPLKEHLEVSGVTTCYNIVSCASYLGMDDVATKEVFDWMLTFPKYVHHACMICRIVDDIRSHEFEQKRNHFASTVQSYMKEHEVSVDQACNALFKIVDDEWKSLNQEFLNSISKYPRAILNKVVNYVRFLDTIYQRHDRYTHASLIKNCISMLLFDPIQL</sequence>